<evidence type="ECO:0000259" key="17">
    <source>
        <dbReference type="PROSITE" id="PS51068"/>
    </source>
</evidence>
<evidence type="ECO:0000313" key="19">
    <source>
        <dbReference type="Proteomes" id="UP000219688"/>
    </source>
</evidence>
<reference evidence="19" key="1">
    <citation type="submission" date="2017-08" db="EMBL/GenBank/DDBJ databases">
        <authorList>
            <person name="Varghese N."/>
            <person name="Submissions S."/>
        </authorList>
    </citation>
    <scope>NUCLEOTIDE SEQUENCE [LARGE SCALE GENOMIC DNA]</scope>
    <source>
        <strain evidence="19">USBA17B2</strain>
    </source>
</reference>
<evidence type="ECO:0000259" key="16">
    <source>
        <dbReference type="PROSITE" id="PS51066"/>
    </source>
</evidence>
<evidence type="ECO:0000256" key="14">
    <source>
        <dbReference type="PROSITE-ProRule" id="PRU00391"/>
    </source>
</evidence>
<dbReference type="PANTHER" id="PTHR42697:SF1">
    <property type="entry name" value="ENDONUCLEASE 8"/>
    <property type="match status" value="1"/>
</dbReference>
<keyword evidence="11" id="KW-0511">Multifunctional enzyme</keyword>
<dbReference type="EMBL" id="OBQK01000005">
    <property type="protein sequence ID" value="SOC55410.1"/>
    <property type="molecule type" value="Genomic_DNA"/>
</dbReference>
<evidence type="ECO:0000256" key="1">
    <source>
        <dbReference type="ARBA" id="ARBA00009409"/>
    </source>
</evidence>
<evidence type="ECO:0000256" key="15">
    <source>
        <dbReference type="SAM" id="MobiDB-lite"/>
    </source>
</evidence>
<dbReference type="InterPro" id="IPR000214">
    <property type="entry name" value="Znf_DNA_glyclase/AP_lyase"/>
</dbReference>
<evidence type="ECO:0000256" key="6">
    <source>
        <dbReference type="ARBA" id="ARBA00022801"/>
    </source>
</evidence>
<keyword evidence="9" id="KW-0234">DNA repair</keyword>
<feature type="domain" description="FPG-type" evidence="16">
    <location>
        <begin position="225"/>
        <end position="263"/>
    </location>
</feature>
<dbReference type="InterPro" id="IPR035937">
    <property type="entry name" value="FPG_N"/>
</dbReference>
<proteinExistence type="inferred from homology"/>
<dbReference type="GO" id="GO:0140078">
    <property type="term" value="F:class I DNA-(apurinic or apyrimidinic site) endonuclease activity"/>
    <property type="evidence" value="ECO:0007669"/>
    <property type="project" value="UniProtKB-EC"/>
</dbReference>
<gene>
    <name evidence="18" type="ORF">SAMN05421879_10570</name>
</gene>
<evidence type="ECO:0000256" key="8">
    <source>
        <dbReference type="ARBA" id="ARBA00023125"/>
    </source>
</evidence>
<dbReference type="Proteomes" id="UP000219688">
    <property type="component" value="Unassembled WGS sequence"/>
</dbReference>
<dbReference type="InterPro" id="IPR015887">
    <property type="entry name" value="DNA_glyclase_Znf_dom_DNA_BS"/>
</dbReference>
<dbReference type="InterPro" id="IPR010979">
    <property type="entry name" value="Ribosomal_uS13-like_H2TH"/>
</dbReference>
<organism evidence="18 19">
    <name type="scientific">Ornithinimicrobium cerasi</name>
    <dbReference type="NCBI Taxonomy" id="2248773"/>
    <lineage>
        <taxon>Bacteria</taxon>
        <taxon>Bacillati</taxon>
        <taxon>Actinomycetota</taxon>
        <taxon>Actinomycetes</taxon>
        <taxon>Micrococcales</taxon>
        <taxon>Ornithinimicrobiaceae</taxon>
        <taxon>Ornithinimicrobium</taxon>
    </lineage>
</organism>
<evidence type="ECO:0000313" key="18">
    <source>
        <dbReference type="EMBL" id="SOC55410.1"/>
    </source>
</evidence>
<comment type="similarity">
    <text evidence="1">Belongs to the FPG family.</text>
</comment>
<dbReference type="GO" id="GO:0003684">
    <property type="term" value="F:damaged DNA binding"/>
    <property type="evidence" value="ECO:0007669"/>
    <property type="project" value="InterPro"/>
</dbReference>
<keyword evidence="4" id="KW-0227">DNA damage</keyword>
<protein>
    <recommendedName>
        <fullName evidence="2">DNA-(apurinic or apyrimidinic site) lyase</fullName>
        <ecNumber evidence="2">4.2.99.18</ecNumber>
    </recommendedName>
</protein>
<dbReference type="SUPFAM" id="SSF57716">
    <property type="entry name" value="Glucocorticoid receptor-like (DNA-binding domain)"/>
    <property type="match status" value="1"/>
</dbReference>
<dbReference type="AlphaFoldDB" id="A0A285VMV6"/>
<keyword evidence="12" id="KW-0326">Glycosidase</keyword>
<dbReference type="Pfam" id="PF06831">
    <property type="entry name" value="H2TH"/>
    <property type="match status" value="1"/>
</dbReference>
<dbReference type="PANTHER" id="PTHR42697">
    <property type="entry name" value="ENDONUCLEASE 8"/>
    <property type="match status" value="1"/>
</dbReference>
<keyword evidence="10" id="KW-0456">Lyase</keyword>
<dbReference type="PROSITE" id="PS51068">
    <property type="entry name" value="FPG_CAT"/>
    <property type="match status" value="1"/>
</dbReference>
<keyword evidence="7" id="KW-0862">Zinc</keyword>
<dbReference type="Pfam" id="PF01149">
    <property type="entry name" value="Fapy_DNA_glyco"/>
    <property type="match status" value="1"/>
</dbReference>
<dbReference type="InterPro" id="IPR012319">
    <property type="entry name" value="FPG_cat"/>
</dbReference>
<evidence type="ECO:0000256" key="10">
    <source>
        <dbReference type="ARBA" id="ARBA00023239"/>
    </source>
</evidence>
<evidence type="ECO:0000256" key="5">
    <source>
        <dbReference type="ARBA" id="ARBA00022771"/>
    </source>
</evidence>
<sequence length="285" mass="31237">MPEGDAVWRTARRLHRGLAGQVLEGSDLRVPALATSDLSGRRTIEVVPRGKHLLHRVEGDLTLHSHLRMEGSWRVHPVARRHALSARHTVRALLWTSERVAVGDSLGMLDLVRTSEEDRVVGHLGPDLLDPGYDEALARANVLADPGRTVTEALLDQRNVAGMGTIFTAEPLFVHGVHPWAPVGEVGEEQVGQLLATARRMLVLSCRAGRTTITGRADVNADDAWVHGRVGLPCKRCGTTVRLATIGRQPQERVMFYCPTCQGGRAPTDEGARQTPLGHGRRRYE</sequence>
<accession>A0A285VMV6</accession>
<dbReference type="SUPFAM" id="SSF46946">
    <property type="entry name" value="S13-like H2TH domain"/>
    <property type="match status" value="1"/>
</dbReference>
<dbReference type="InterPro" id="IPR015886">
    <property type="entry name" value="H2TH_FPG"/>
</dbReference>
<dbReference type="GO" id="GO:0006284">
    <property type="term" value="P:base-excision repair"/>
    <property type="evidence" value="ECO:0007669"/>
    <property type="project" value="InterPro"/>
</dbReference>
<evidence type="ECO:0000256" key="12">
    <source>
        <dbReference type="ARBA" id="ARBA00023295"/>
    </source>
</evidence>
<keyword evidence="19" id="KW-1185">Reference proteome</keyword>
<dbReference type="PROSITE" id="PS01242">
    <property type="entry name" value="ZF_FPG_1"/>
    <property type="match status" value="1"/>
</dbReference>
<dbReference type="InterPro" id="IPR044090">
    <property type="entry name" value="Nei2_N"/>
</dbReference>
<keyword evidence="8" id="KW-0238">DNA-binding</keyword>
<evidence type="ECO:0000256" key="13">
    <source>
        <dbReference type="ARBA" id="ARBA00044632"/>
    </source>
</evidence>
<evidence type="ECO:0000256" key="7">
    <source>
        <dbReference type="ARBA" id="ARBA00022833"/>
    </source>
</evidence>
<evidence type="ECO:0000256" key="4">
    <source>
        <dbReference type="ARBA" id="ARBA00022763"/>
    </source>
</evidence>
<keyword evidence="18" id="KW-0540">Nuclease</keyword>
<keyword evidence="18" id="KW-0255">Endonuclease</keyword>
<comment type="catalytic activity">
    <reaction evidence="13">
        <text>2'-deoxyribonucleotide-(2'-deoxyribose 5'-phosphate)-2'-deoxyribonucleotide-DNA = a 3'-end 2'-deoxyribonucleotide-(2,3-dehydro-2,3-deoxyribose 5'-phosphate)-DNA + a 5'-end 5'-phospho-2'-deoxyribonucleoside-DNA + H(+)</text>
        <dbReference type="Rhea" id="RHEA:66592"/>
        <dbReference type="Rhea" id="RHEA-COMP:13180"/>
        <dbReference type="Rhea" id="RHEA-COMP:16897"/>
        <dbReference type="Rhea" id="RHEA-COMP:17067"/>
        <dbReference type="ChEBI" id="CHEBI:15378"/>
        <dbReference type="ChEBI" id="CHEBI:136412"/>
        <dbReference type="ChEBI" id="CHEBI:157695"/>
        <dbReference type="ChEBI" id="CHEBI:167181"/>
        <dbReference type="EC" id="4.2.99.18"/>
    </reaction>
</comment>
<dbReference type="SUPFAM" id="SSF81624">
    <property type="entry name" value="N-terminal domain of MutM-like DNA repair proteins"/>
    <property type="match status" value="1"/>
</dbReference>
<keyword evidence="6" id="KW-0378">Hydrolase</keyword>
<name>A0A285VMV6_9MICO</name>
<dbReference type="SMART" id="SM00898">
    <property type="entry name" value="Fapy_DNA_glyco"/>
    <property type="match status" value="1"/>
</dbReference>
<dbReference type="STRING" id="1122622.GCA_000421185_00627"/>
<dbReference type="GO" id="GO:0008270">
    <property type="term" value="F:zinc ion binding"/>
    <property type="evidence" value="ECO:0007669"/>
    <property type="project" value="UniProtKB-KW"/>
</dbReference>
<evidence type="ECO:0000256" key="2">
    <source>
        <dbReference type="ARBA" id="ARBA00012720"/>
    </source>
</evidence>
<keyword evidence="5 14" id="KW-0863">Zinc-finger</keyword>
<dbReference type="PROSITE" id="PS51066">
    <property type="entry name" value="ZF_FPG_2"/>
    <property type="match status" value="1"/>
</dbReference>
<evidence type="ECO:0000256" key="3">
    <source>
        <dbReference type="ARBA" id="ARBA00022723"/>
    </source>
</evidence>
<evidence type="ECO:0000256" key="9">
    <source>
        <dbReference type="ARBA" id="ARBA00023204"/>
    </source>
</evidence>
<feature type="domain" description="Formamidopyrimidine-DNA glycosylase catalytic" evidence="17">
    <location>
        <begin position="2"/>
        <end position="102"/>
    </location>
</feature>
<dbReference type="GO" id="GO:0000703">
    <property type="term" value="F:oxidized pyrimidine nucleobase lesion DNA N-glycosylase activity"/>
    <property type="evidence" value="ECO:0007669"/>
    <property type="project" value="TreeGrafter"/>
</dbReference>
<dbReference type="Gene3D" id="3.20.190.10">
    <property type="entry name" value="MutM-like, N-terminal"/>
    <property type="match status" value="1"/>
</dbReference>
<feature type="region of interest" description="Disordered" evidence="15">
    <location>
        <begin position="265"/>
        <end position="285"/>
    </location>
</feature>
<dbReference type="Gene3D" id="1.10.8.50">
    <property type="match status" value="1"/>
</dbReference>
<keyword evidence="3" id="KW-0479">Metal-binding</keyword>
<dbReference type="SMART" id="SM01232">
    <property type="entry name" value="H2TH"/>
    <property type="match status" value="1"/>
</dbReference>
<dbReference type="CDD" id="cd08971">
    <property type="entry name" value="AcNei2_N"/>
    <property type="match status" value="1"/>
</dbReference>
<dbReference type="RefSeq" id="WP_097187986.1">
    <property type="nucleotide sequence ID" value="NZ_OBQK01000005.1"/>
</dbReference>
<evidence type="ECO:0000256" key="11">
    <source>
        <dbReference type="ARBA" id="ARBA00023268"/>
    </source>
</evidence>
<dbReference type="EC" id="4.2.99.18" evidence="2"/>